<organism evidence="3 4">
    <name type="scientific">Diploscapter pachys</name>
    <dbReference type="NCBI Taxonomy" id="2018661"/>
    <lineage>
        <taxon>Eukaryota</taxon>
        <taxon>Metazoa</taxon>
        <taxon>Ecdysozoa</taxon>
        <taxon>Nematoda</taxon>
        <taxon>Chromadorea</taxon>
        <taxon>Rhabditida</taxon>
        <taxon>Rhabditina</taxon>
        <taxon>Rhabditomorpha</taxon>
        <taxon>Rhabditoidea</taxon>
        <taxon>Rhabditidae</taxon>
        <taxon>Diploscapter</taxon>
    </lineage>
</organism>
<evidence type="ECO:0000259" key="2">
    <source>
        <dbReference type="PROSITE" id="PS00028"/>
    </source>
</evidence>
<sequence>MYCPICVKVFKMEEILESHLVRDHLHWQFWKCALCASLQYTKLDLSFHSWDVHRIRDPKLVVFMENKEKEEELKWLLQLARDSKTIDSEFAAPIVTVKDELNLVNKQEWLKKYAKDRREDGVMLMIKKAIDLKYADKGSSNSGISVKNEIPDEDEQANVAGPSSANSDPLFVNESKCPPIHSNYVVKEEPRDEEEEPEFADIMNPAPSSSKKRKSSKRSSSKSKLKEEKVEDEEENADGDEGDDTGTVRCRRCKWKVVRRGLLKHAFLHLFKTQNIGRYKCVIPGCEFSHHYKEEVVRHNKEVHGKPLRKKTTLPFDPKILAMAEDWAQVCFGKKYKKSIDSELKEYETPLIQDKQDPFKPIGRKKFAVFCQICQKEYIYHKCGNLYKRVFDHFSRHMHNDHGSSRYRCKVCDYSNAVYTAMANHVTLKHRHKDCKNYIEDLSENWDEVKIRQCSQRFVGDPEFGIQCWKNRTLLDDKPSGEDDIYTWKFTKSFITRTRVQEGGEDDQIEDNPGGEEMEEEMEVSDKEEYNDSRDPTYKSSVTMEYDRMKRKLEESDEDDSG</sequence>
<protein>
    <recommendedName>
        <fullName evidence="2">C2H2-type domain-containing protein</fullName>
    </recommendedName>
</protein>
<accession>A0A2A2KGQ3</accession>
<dbReference type="Proteomes" id="UP000218231">
    <property type="component" value="Unassembled WGS sequence"/>
</dbReference>
<dbReference type="InterPro" id="IPR013087">
    <property type="entry name" value="Znf_C2H2_type"/>
</dbReference>
<dbReference type="PROSITE" id="PS00028">
    <property type="entry name" value="ZINC_FINGER_C2H2_1"/>
    <property type="match status" value="1"/>
</dbReference>
<feature type="compositionally biased region" description="Basic residues" evidence="1">
    <location>
        <begin position="210"/>
        <end position="223"/>
    </location>
</feature>
<name>A0A2A2KGQ3_9BILA</name>
<feature type="compositionally biased region" description="Acidic residues" evidence="1">
    <location>
        <begin position="503"/>
        <end position="523"/>
    </location>
</feature>
<feature type="domain" description="C2H2-type" evidence="2">
    <location>
        <begin position="3"/>
        <end position="24"/>
    </location>
</feature>
<dbReference type="SMART" id="SM00355">
    <property type="entry name" value="ZnF_C2H2"/>
    <property type="match status" value="4"/>
</dbReference>
<comment type="caution">
    <text evidence="3">The sequence shown here is derived from an EMBL/GenBank/DDBJ whole genome shotgun (WGS) entry which is preliminary data.</text>
</comment>
<feature type="region of interest" description="Disordered" evidence="1">
    <location>
        <begin position="155"/>
        <end position="245"/>
    </location>
</feature>
<dbReference type="EMBL" id="LIAE01008659">
    <property type="protein sequence ID" value="PAV73115.1"/>
    <property type="molecule type" value="Genomic_DNA"/>
</dbReference>
<feature type="compositionally biased region" description="Basic and acidic residues" evidence="1">
    <location>
        <begin position="524"/>
        <end position="537"/>
    </location>
</feature>
<feature type="compositionally biased region" description="Acidic residues" evidence="1">
    <location>
        <begin position="230"/>
        <end position="244"/>
    </location>
</feature>
<evidence type="ECO:0000313" key="3">
    <source>
        <dbReference type="EMBL" id="PAV73115.1"/>
    </source>
</evidence>
<feature type="compositionally biased region" description="Basic and acidic residues" evidence="1">
    <location>
        <begin position="545"/>
        <end position="554"/>
    </location>
</feature>
<evidence type="ECO:0000256" key="1">
    <source>
        <dbReference type="SAM" id="MobiDB-lite"/>
    </source>
</evidence>
<evidence type="ECO:0000313" key="4">
    <source>
        <dbReference type="Proteomes" id="UP000218231"/>
    </source>
</evidence>
<reference evidence="3 4" key="1">
    <citation type="journal article" date="2017" name="Curr. Biol.">
        <title>Genome architecture and evolution of a unichromosomal asexual nematode.</title>
        <authorList>
            <person name="Fradin H."/>
            <person name="Zegar C."/>
            <person name="Gutwein M."/>
            <person name="Lucas J."/>
            <person name="Kovtun M."/>
            <person name="Corcoran D."/>
            <person name="Baugh L.R."/>
            <person name="Kiontke K."/>
            <person name="Gunsalus K."/>
            <person name="Fitch D.H."/>
            <person name="Piano F."/>
        </authorList>
    </citation>
    <scope>NUCLEOTIDE SEQUENCE [LARGE SCALE GENOMIC DNA]</scope>
    <source>
        <strain evidence="3">PF1309</strain>
    </source>
</reference>
<dbReference type="AlphaFoldDB" id="A0A2A2KGQ3"/>
<gene>
    <name evidence="3" type="ORF">WR25_01016</name>
</gene>
<proteinExistence type="predicted"/>
<keyword evidence="4" id="KW-1185">Reference proteome</keyword>
<feature type="region of interest" description="Disordered" evidence="1">
    <location>
        <begin position="501"/>
        <end position="562"/>
    </location>
</feature>